<organism evidence="1 2">
    <name type="scientific">Lutimaribacter degradans</name>
    <dbReference type="NCBI Taxonomy" id="2945989"/>
    <lineage>
        <taxon>Bacteria</taxon>
        <taxon>Pseudomonadati</taxon>
        <taxon>Pseudomonadota</taxon>
        <taxon>Alphaproteobacteria</taxon>
        <taxon>Rhodobacterales</taxon>
        <taxon>Roseobacteraceae</taxon>
        <taxon>Lutimaribacter</taxon>
    </lineage>
</organism>
<dbReference type="EMBL" id="JAMQGO010000002">
    <property type="protein sequence ID" value="MCM2561665.1"/>
    <property type="molecule type" value="Genomic_DNA"/>
</dbReference>
<accession>A0ACC5ZUZ0</accession>
<evidence type="ECO:0000313" key="2">
    <source>
        <dbReference type="Proteomes" id="UP001203036"/>
    </source>
</evidence>
<name>A0ACC5ZUZ0_9RHOB</name>
<dbReference type="Proteomes" id="UP001203036">
    <property type="component" value="Unassembled WGS sequence"/>
</dbReference>
<comment type="caution">
    <text evidence="1">The sequence shown here is derived from an EMBL/GenBank/DDBJ whole genome shotgun (WGS) entry which is preliminary data.</text>
</comment>
<keyword evidence="2" id="KW-1185">Reference proteome</keyword>
<evidence type="ECO:0000313" key="1">
    <source>
        <dbReference type="EMBL" id="MCM2561665.1"/>
    </source>
</evidence>
<reference evidence="1" key="1">
    <citation type="submission" date="2022-06" db="EMBL/GenBank/DDBJ databases">
        <title>Lutimaribacter sp. EGI FJ00013, a novel bacterium isolated from a salt lake sediment enrichment.</title>
        <authorList>
            <person name="Gao L."/>
            <person name="Fang B.-Z."/>
            <person name="Li W.-J."/>
        </authorList>
    </citation>
    <scope>NUCLEOTIDE SEQUENCE</scope>
    <source>
        <strain evidence="1">EGI FJ00013</strain>
    </source>
</reference>
<proteinExistence type="predicted"/>
<protein>
    <submittedName>
        <fullName evidence="1">TRAP transporter small permease</fullName>
    </submittedName>
</protein>
<sequence length="179" mass="19680">MRSALRALVGLNDVLEIVVKTLAGLLVAFMVLAVFGGAVTRYVTGIGYNVVMELPPMLMPWLIFPVAGILLRSGSHIAVDFLPERLSDRPSRVLRAIISLIAIWAGAVFCYAGYEATALFKLVGQRTEMEWAFPIWWIYLSFPVGFAILTSFALENLLKALVEDTDPDGPETHSPQAEI</sequence>
<gene>
    <name evidence="1" type="ORF">M8744_05860</name>
</gene>